<keyword evidence="1" id="KW-0812">Transmembrane</keyword>
<feature type="transmembrane region" description="Helical" evidence="1">
    <location>
        <begin position="49"/>
        <end position="75"/>
    </location>
</feature>
<dbReference type="GO" id="GO:0017004">
    <property type="term" value="P:cytochrome complex assembly"/>
    <property type="evidence" value="ECO:0007669"/>
    <property type="project" value="InterPro"/>
</dbReference>
<evidence type="ECO:0000256" key="1">
    <source>
        <dbReference type="SAM" id="Phobius"/>
    </source>
</evidence>
<evidence type="ECO:0000313" key="3">
    <source>
        <dbReference type="Proteomes" id="UP000467249"/>
    </source>
</evidence>
<evidence type="ECO:0000313" key="2">
    <source>
        <dbReference type="EMBL" id="BBZ76039.1"/>
    </source>
</evidence>
<dbReference type="PANTHER" id="PTHR31272:SF4">
    <property type="entry name" value="CYTOCHROME C-TYPE BIOGENESIS PROTEIN HI_1454-RELATED"/>
    <property type="match status" value="1"/>
</dbReference>
<dbReference type="PANTHER" id="PTHR31272">
    <property type="entry name" value="CYTOCHROME C-TYPE BIOGENESIS PROTEIN HI_1454-RELATED"/>
    <property type="match status" value="1"/>
</dbReference>
<keyword evidence="1" id="KW-0472">Membrane</keyword>
<protein>
    <submittedName>
        <fullName evidence="2">Cytochrome C biogenesis protein CcdA</fullName>
    </submittedName>
</protein>
<dbReference type="Proteomes" id="UP000467249">
    <property type="component" value="Chromosome"/>
</dbReference>
<reference evidence="2 3" key="1">
    <citation type="journal article" date="2019" name="Emerg. Microbes Infect.">
        <title>Comprehensive subspecies identification of 175 nontuberculous mycobacteria species based on 7547 genomic profiles.</title>
        <authorList>
            <person name="Matsumoto Y."/>
            <person name="Kinjo T."/>
            <person name="Motooka D."/>
            <person name="Nabeya D."/>
            <person name="Jung N."/>
            <person name="Uechi K."/>
            <person name="Horii T."/>
            <person name="Iida T."/>
            <person name="Fujita J."/>
            <person name="Nakamura S."/>
        </authorList>
    </citation>
    <scope>NUCLEOTIDE SEQUENCE [LARGE SCALE GENOMIC DNA]</scope>
    <source>
        <strain evidence="2 3">JCM 30275</strain>
    </source>
</reference>
<feature type="transmembrane region" description="Helical" evidence="1">
    <location>
        <begin position="199"/>
        <end position="220"/>
    </location>
</feature>
<dbReference type="EMBL" id="AP022620">
    <property type="protein sequence ID" value="BBZ76039.1"/>
    <property type="molecule type" value="Genomic_DNA"/>
</dbReference>
<feature type="transmembrane region" description="Helical" evidence="1">
    <location>
        <begin position="128"/>
        <end position="152"/>
    </location>
</feature>
<feature type="transmembrane region" description="Helical" evidence="1">
    <location>
        <begin position="81"/>
        <end position="101"/>
    </location>
</feature>
<feature type="transmembrane region" description="Helical" evidence="1">
    <location>
        <begin position="260"/>
        <end position="279"/>
    </location>
</feature>
<proteinExistence type="predicted"/>
<gene>
    <name evidence="2" type="ORF">MANY_13760</name>
</gene>
<organism evidence="2 3">
    <name type="scientific">Mycolicibacterium anyangense</name>
    <dbReference type="NCBI Taxonomy" id="1431246"/>
    <lineage>
        <taxon>Bacteria</taxon>
        <taxon>Bacillati</taxon>
        <taxon>Actinomycetota</taxon>
        <taxon>Actinomycetes</taxon>
        <taxon>Mycobacteriales</taxon>
        <taxon>Mycobacteriaceae</taxon>
        <taxon>Mycolicibacterium</taxon>
    </lineage>
</organism>
<dbReference type="GO" id="GO:0016020">
    <property type="term" value="C:membrane"/>
    <property type="evidence" value="ECO:0007669"/>
    <property type="project" value="UniProtKB-SubCell"/>
</dbReference>
<dbReference type="InterPro" id="IPR051790">
    <property type="entry name" value="Cytochrome_c-biogenesis_DsbD"/>
</dbReference>
<keyword evidence="3" id="KW-1185">Reference proteome</keyword>
<accession>A0A6N4W4V5</accession>
<keyword evidence="1" id="KW-1133">Transmembrane helix</keyword>
<dbReference type="AlphaFoldDB" id="A0A6N4W4V5"/>
<sequence length="288" mass="29860">MVDQNLVGLAFAAGMVAALNPCGFAMLPAYLALVVDADDAGRLRSIGRALVATLAMALGFLAVFAAFGVLTVSVASTVQQYAPYLTVVVGVLLVALGLWLVSGRELGLGSGAARLGGRWAPTARLGSMFGYGVGYAIASLSCTIGPFLAVTGSAARGGSLIDGLLVYVAYAAGLALVVGVLAVAVAVANSALVDRLRRILPYVNRISGVVLVLVGLYVGYYGVYEIRLFSGGGSAQDPVIEAAGRLQRTVAGWVYAHGGWPWLLALAVLAVVLAGRWVWRRRRRSVVH</sequence>
<feature type="transmembrane region" description="Helical" evidence="1">
    <location>
        <begin position="6"/>
        <end position="37"/>
    </location>
</feature>
<name>A0A6N4W4V5_9MYCO</name>
<dbReference type="KEGG" id="many:MANY_13760"/>
<feature type="transmembrane region" description="Helical" evidence="1">
    <location>
        <begin position="164"/>
        <end position="187"/>
    </location>
</feature>